<protein>
    <submittedName>
        <fullName evidence="1">L-2-amino-thiazoline-4-carboxylic acid hydrolase</fullName>
    </submittedName>
</protein>
<dbReference type="Pfam" id="PF14196">
    <property type="entry name" value="ATC_hydrolase"/>
    <property type="match status" value="1"/>
</dbReference>
<comment type="caution">
    <text evidence="1">The sequence shown here is derived from an EMBL/GenBank/DDBJ whole genome shotgun (WGS) entry which is preliminary data.</text>
</comment>
<evidence type="ECO:0000313" key="2">
    <source>
        <dbReference type="Proteomes" id="UP000264002"/>
    </source>
</evidence>
<reference evidence="2" key="1">
    <citation type="submission" date="2018-08" db="EMBL/GenBank/DDBJ databases">
        <authorList>
            <person name="Grouzdev D.S."/>
            <person name="Krutkina M.S."/>
        </authorList>
    </citation>
    <scope>NUCLEOTIDE SEQUENCE [LARGE SCALE GENOMIC DNA]</scope>
    <source>
        <strain evidence="2">4-11</strain>
    </source>
</reference>
<keyword evidence="1" id="KW-0378">Hydrolase</keyword>
<dbReference type="AlphaFoldDB" id="A0A372MEP8"/>
<evidence type="ECO:0000313" key="1">
    <source>
        <dbReference type="EMBL" id="RFU93670.1"/>
    </source>
</evidence>
<gene>
    <name evidence="1" type="ORF">DYP60_13665</name>
</gene>
<keyword evidence="2" id="KW-1185">Reference proteome</keyword>
<dbReference type="RefSeq" id="WP_117331573.1">
    <property type="nucleotide sequence ID" value="NZ_QUWK01000025.1"/>
</dbReference>
<name>A0A372MEP8_9SPIR</name>
<proteinExistence type="predicted"/>
<organism evidence="1 2">
    <name type="scientific">Sphaerochaeta halotolerans</name>
    <dbReference type="NCBI Taxonomy" id="2293840"/>
    <lineage>
        <taxon>Bacteria</taxon>
        <taxon>Pseudomonadati</taxon>
        <taxon>Spirochaetota</taxon>
        <taxon>Spirochaetia</taxon>
        <taxon>Spirochaetales</taxon>
        <taxon>Sphaerochaetaceae</taxon>
        <taxon>Sphaerochaeta</taxon>
    </lineage>
</organism>
<dbReference type="EMBL" id="QUWK01000025">
    <property type="protein sequence ID" value="RFU93670.1"/>
    <property type="molecule type" value="Genomic_DNA"/>
</dbReference>
<sequence length="211" mass="24063">MRNGLMTRAMWVLFAPTFKKHLPILGVSDSNGVMGKAREKYRAIIEIIPPFGRNDVLILNLISAAEIAAIYLGLDPKPSCEKMKEYYGTSMDDSRIMRMYLRSINNYSEKYQKSLAKQAKVSQLSDNPYSWRFKFLPGKSLDTFDAVFDRCGIHHLFCTLGISEITPAMCAYDYGMAKWTNTIFTRESTLGSGGSVCDCHYRNARQHRKEK</sequence>
<dbReference type="InterPro" id="IPR026002">
    <property type="entry name" value="ATC_hydrolase-like"/>
</dbReference>
<reference evidence="1 2" key="2">
    <citation type="submission" date="2018-09" db="EMBL/GenBank/DDBJ databases">
        <title>Genome of Sphaerochaeta halotolerans strain 4-11.</title>
        <authorList>
            <person name="Nazina T.N."/>
            <person name="Sokolova D.S."/>
        </authorList>
    </citation>
    <scope>NUCLEOTIDE SEQUENCE [LARGE SCALE GENOMIC DNA]</scope>
    <source>
        <strain evidence="1 2">4-11</strain>
    </source>
</reference>
<accession>A0A372MEP8</accession>
<dbReference type="Proteomes" id="UP000264002">
    <property type="component" value="Unassembled WGS sequence"/>
</dbReference>
<dbReference type="GO" id="GO:0016787">
    <property type="term" value="F:hydrolase activity"/>
    <property type="evidence" value="ECO:0007669"/>
    <property type="project" value="UniProtKB-KW"/>
</dbReference>